<accession>A0ABM6RCM1</accession>
<reference evidence="1 2" key="2">
    <citation type="journal article" date="2017" name="Int. J. Syst. Evol. Microbiol.">
        <title>Adaptation of Surface-Associated Bacteria to the Open Ocean: A Genomically Distinct Subpopulation of Phaeobacter gallaeciensis Colonizes Pacific Mesozooplankton.</title>
        <authorList>
            <person name="Freese H.M."/>
            <person name="Methner A."/>
            <person name="Overmann J."/>
        </authorList>
    </citation>
    <scope>NUCLEOTIDE SEQUENCE [LARGE SCALE GENOMIC DNA]</scope>
    <source>
        <strain evidence="1 2">P66</strain>
    </source>
</reference>
<proteinExistence type="predicted"/>
<name>A0ABM6RCM1_9RHOB</name>
<sequence>MNPVSLTRNGKTYSGTYSTAKGTLIVTYAGQTKRTQLGGMNAVILTEMVLGEMIGQGTS</sequence>
<dbReference type="Proteomes" id="UP000236536">
    <property type="component" value="Chromosome"/>
</dbReference>
<evidence type="ECO:0000313" key="1">
    <source>
        <dbReference type="EMBL" id="AUQ94131.1"/>
    </source>
</evidence>
<dbReference type="EMBL" id="CP010705">
    <property type="protein sequence ID" value="AUQ94131.1"/>
    <property type="molecule type" value="Genomic_DNA"/>
</dbReference>
<keyword evidence="2" id="KW-1185">Reference proteome</keyword>
<dbReference type="RefSeq" id="WP_102874061.1">
    <property type="nucleotide sequence ID" value="NZ_CP010599.1"/>
</dbReference>
<reference evidence="1 2" key="1">
    <citation type="journal article" date="2017" name="Genome Biol. Evol.">
        <title>Trajectories and Drivers of Genome Evolution in Surface-Associated Marine Phaeobacter.</title>
        <authorList>
            <person name="Freese H.M."/>
            <person name="Sikorski J."/>
            <person name="Bunk B."/>
            <person name="Scheuner C."/>
            <person name="Meier-Kolthoff J.P."/>
            <person name="Sproer C."/>
            <person name="Gram L."/>
            <person name="Overmann J."/>
        </authorList>
    </citation>
    <scope>NUCLEOTIDE SEQUENCE [LARGE SCALE GENOMIC DNA]</scope>
    <source>
        <strain evidence="1 2">P66</strain>
    </source>
</reference>
<organism evidence="1 2">
    <name type="scientific">Phaeobacter inhibens</name>
    <dbReference type="NCBI Taxonomy" id="221822"/>
    <lineage>
        <taxon>Bacteria</taxon>
        <taxon>Pseudomonadati</taxon>
        <taxon>Pseudomonadota</taxon>
        <taxon>Alphaproteobacteria</taxon>
        <taxon>Rhodobacterales</taxon>
        <taxon>Roseobacteraceae</taxon>
        <taxon>Phaeobacter</taxon>
    </lineage>
</organism>
<gene>
    <name evidence="1" type="ORF">PhaeoP66_01333</name>
</gene>
<evidence type="ECO:0000313" key="2">
    <source>
        <dbReference type="Proteomes" id="UP000236536"/>
    </source>
</evidence>
<protein>
    <submittedName>
        <fullName evidence="1">Uncharacterized protein</fullName>
    </submittedName>
</protein>